<gene>
    <name evidence="3" type="ORF">Ocin01_17053</name>
</gene>
<keyword evidence="3" id="KW-0548">Nucleotidyltransferase</keyword>
<dbReference type="Proteomes" id="UP000094527">
    <property type="component" value="Unassembled WGS sequence"/>
</dbReference>
<dbReference type="PANTHER" id="PTHR47027">
    <property type="entry name" value="REVERSE TRANSCRIPTASE DOMAIN-CONTAINING PROTEIN"/>
    <property type="match status" value="1"/>
</dbReference>
<accession>A0A1D2M9L2</accession>
<evidence type="ECO:0000313" key="3">
    <source>
        <dbReference type="EMBL" id="ODM89629.1"/>
    </source>
</evidence>
<dbReference type="AlphaFoldDB" id="A0A1D2M9L2"/>
<comment type="caution">
    <text evidence="3">The sequence shown here is derived from an EMBL/GenBank/DDBJ whole genome shotgun (WGS) entry which is preliminary data.</text>
</comment>
<dbReference type="SUPFAM" id="SSF56219">
    <property type="entry name" value="DNase I-like"/>
    <property type="match status" value="1"/>
</dbReference>
<dbReference type="Pfam" id="PF14529">
    <property type="entry name" value="Exo_endo_phos_2"/>
    <property type="match status" value="1"/>
</dbReference>
<dbReference type="GO" id="GO:0003964">
    <property type="term" value="F:RNA-directed DNA polymerase activity"/>
    <property type="evidence" value="ECO:0007669"/>
    <property type="project" value="UniProtKB-KW"/>
</dbReference>
<evidence type="ECO:0000259" key="2">
    <source>
        <dbReference type="PROSITE" id="PS50878"/>
    </source>
</evidence>
<dbReference type="OrthoDB" id="8063529at2759"/>
<dbReference type="InterPro" id="IPR000477">
    <property type="entry name" value="RT_dom"/>
</dbReference>
<dbReference type="Pfam" id="PF00078">
    <property type="entry name" value="RVT_1"/>
    <property type="match status" value="1"/>
</dbReference>
<dbReference type="CDD" id="cd01650">
    <property type="entry name" value="RT_nLTR_like"/>
    <property type="match status" value="1"/>
</dbReference>
<dbReference type="EMBL" id="LJIJ01002490">
    <property type="protein sequence ID" value="ODM89629.1"/>
    <property type="molecule type" value="Genomic_DNA"/>
</dbReference>
<proteinExistence type="predicted"/>
<name>A0A1D2M9L2_ORCCI</name>
<dbReference type="PANTHER" id="PTHR47027:SF20">
    <property type="entry name" value="REVERSE TRANSCRIPTASE-LIKE PROTEIN WITH RNA-DIRECTED DNA POLYMERASE DOMAIN"/>
    <property type="match status" value="1"/>
</dbReference>
<reference evidence="3 4" key="1">
    <citation type="journal article" date="2016" name="Genome Biol. Evol.">
        <title>Gene Family Evolution Reflects Adaptation to Soil Environmental Stressors in the Genome of the Collembolan Orchesella cincta.</title>
        <authorList>
            <person name="Faddeeva-Vakhrusheva A."/>
            <person name="Derks M.F."/>
            <person name="Anvar S.Y."/>
            <person name="Agamennone V."/>
            <person name="Suring W."/>
            <person name="Smit S."/>
            <person name="van Straalen N.M."/>
            <person name="Roelofs D."/>
        </authorList>
    </citation>
    <scope>NUCLEOTIDE SEQUENCE [LARGE SCALE GENOMIC DNA]</scope>
    <source>
        <tissue evidence="3">Mixed pool</tissue>
    </source>
</reference>
<keyword evidence="4" id="KW-1185">Reference proteome</keyword>
<dbReference type="OMA" id="WSAINIY"/>
<protein>
    <submittedName>
        <fullName evidence="3">LINE-1 reverse transcriptase</fullName>
    </submittedName>
</protein>
<dbReference type="PROSITE" id="PS50878">
    <property type="entry name" value="RT_POL"/>
    <property type="match status" value="1"/>
</dbReference>
<dbReference type="SUPFAM" id="SSF56672">
    <property type="entry name" value="DNA/RNA polymerases"/>
    <property type="match status" value="1"/>
</dbReference>
<dbReference type="Gene3D" id="3.60.10.10">
    <property type="entry name" value="Endonuclease/exonuclease/phosphatase"/>
    <property type="match status" value="1"/>
</dbReference>
<dbReference type="STRING" id="48709.A0A1D2M9L2"/>
<keyword evidence="3" id="KW-0695">RNA-directed DNA polymerase</keyword>
<evidence type="ECO:0000256" key="1">
    <source>
        <dbReference type="SAM" id="MobiDB-lite"/>
    </source>
</evidence>
<feature type="region of interest" description="Disordered" evidence="1">
    <location>
        <begin position="1"/>
        <end position="23"/>
    </location>
</feature>
<keyword evidence="3" id="KW-0808">Transferase</keyword>
<evidence type="ECO:0000313" key="4">
    <source>
        <dbReference type="Proteomes" id="UP000094527"/>
    </source>
</evidence>
<sequence length="614" mass="70564">MGKKEHAQAPFYINEDHHKRTRNRRRDLIKAAKAAEEKGKTAKIIWKRSEVTIDGIAHRIIDGELVQVNREAPTLIMGDFNARIANLNFNAETRESKDNKTNQRGKKIIQEIVNYKLCNGVCTGDEEGECTFVNGNGSSVVDLCLVKRNDFVNVTSFQVLVSEHSHHTPIKVTFGKSNAIAQSTKIPRIKWKSEFRYKFQQQLYSQRGEVSMQSFDTLCDILYKSAKAAGLKTEVRLGVQSNSPMWCDTELNKLKANYRRRVQHFRRSNPLRDYDKFIFCKNAMLRAKSEYLEVTLKKKETFFNELYRKLVKCNDSKSFWSAINIYRNGKQTSWVQNDIKLSQWRQHFSSVFTETETTSEQSNCVESHDRLDDEQLDKEFNMFELCIALKKLSTEKAPGSDGICNEVWKNLTLGGDINLPSNYRPISLLNTVTKLFTSMLVKRLDSWCKKHKKISEYQAGFKTDLSQAFDSVNHRILWEKLAKKGLSFKFISLIKQLYATANAKVRCGGEFSEPFKITKSVLQGESLSPKLFTLFLDDIVDDIGKSDASSIRIGTHDVDMLLFADDIALIAISARDLQNKINIMKEYFEKNNLRENLMSPVIILLKKLKTLKTL</sequence>
<feature type="domain" description="Reverse transcriptase" evidence="2">
    <location>
        <begin position="388"/>
        <end position="614"/>
    </location>
</feature>
<dbReference type="InterPro" id="IPR005135">
    <property type="entry name" value="Endo/exonuclease/phosphatase"/>
</dbReference>
<organism evidence="3 4">
    <name type="scientific">Orchesella cincta</name>
    <name type="common">Springtail</name>
    <name type="synonym">Podura cincta</name>
    <dbReference type="NCBI Taxonomy" id="48709"/>
    <lineage>
        <taxon>Eukaryota</taxon>
        <taxon>Metazoa</taxon>
        <taxon>Ecdysozoa</taxon>
        <taxon>Arthropoda</taxon>
        <taxon>Hexapoda</taxon>
        <taxon>Collembola</taxon>
        <taxon>Entomobryomorpha</taxon>
        <taxon>Entomobryoidea</taxon>
        <taxon>Orchesellidae</taxon>
        <taxon>Orchesellinae</taxon>
        <taxon>Orchesella</taxon>
    </lineage>
</organism>
<dbReference type="InterPro" id="IPR036691">
    <property type="entry name" value="Endo/exonu/phosph_ase_sf"/>
</dbReference>
<dbReference type="InterPro" id="IPR043502">
    <property type="entry name" value="DNA/RNA_pol_sf"/>
</dbReference>